<sequence>MKQGPDTPGVGEKKNVAFESGKGMGVRLKEMQPFYDFVLNRLVEQAELHNGEALIPENGRPVVIIVSHGPGLAWVPILALVSKHYVDSGCGDLIGGMVPHKAVFLVPGFKEYYKRVLGTPTEVKTVDHLTGLLKSGRIQVTGTAPEGANSFLSFKEYVGPFRSRGMIAAAIRSNANLVLVAHQGAETWNRRLRLPLGLSLPNTFGLRGVNLTLPPYKKLDNYVALAQLYTPSMMEKDFKTLSARECSLMLNVEAERIRAEMNLMTDKVKTLLAGRRMQRLIERGAGV</sequence>
<gene>
    <name evidence="1" type="ordered locus">Dalk_1976</name>
</gene>
<dbReference type="KEGG" id="dal:Dalk_1976"/>
<reference evidence="1 2" key="1">
    <citation type="journal article" date="2012" name="Environ. Microbiol.">
        <title>The genome sequence of Desulfatibacillum alkenivorans AK-01: a blueprint for anaerobic alkane oxidation.</title>
        <authorList>
            <person name="Callaghan A.V."/>
            <person name="Morris B.E."/>
            <person name="Pereira I.A."/>
            <person name="McInerney M.J."/>
            <person name="Austin R.N."/>
            <person name="Groves J.T."/>
            <person name="Kukor J.J."/>
            <person name="Suflita J.M."/>
            <person name="Young L.Y."/>
            <person name="Zylstra G.J."/>
            <person name="Wawrik B."/>
        </authorList>
    </citation>
    <scope>NUCLEOTIDE SEQUENCE [LARGE SCALE GENOMIC DNA]</scope>
    <source>
        <strain evidence="1 2">AK-01</strain>
    </source>
</reference>
<dbReference type="RefSeq" id="WP_012611101.1">
    <property type="nucleotide sequence ID" value="NC_011768.1"/>
</dbReference>
<protein>
    <recommendedName>
        <fullName evidence="3">Phospholipid/glycerol acyltransferase</fullName>
    </recommendedName>
</protein>
<evidence type="ECO:0008006" key="3">
    <source>
        <dbReference type="Google" id="ProtNLM"/>
    </source>
</evidence>
<evidence type="ECO:0000313" key="1">
    <source>
        <dbReference type="EMBL" id="ACL03672.1"/>
    </source>
</evidence>
<dbReference type="AlphaFoldDB" id="B8FEZ5"/>
<organism evidence="1 2">
    <name type="scientific">Desulfatibacillum aliphaticivorans</name>
    <dbReference type="NCBI Taxonomy" id="218208"/>
    <lineage>
        <taxon>Bacteria</taxon>
        <taxon>Pseudomonadati</taxon>
        <taxon>Thermodesulfobacteriota</taxon>
        <taxon>Desulfobacteria</taxon>
        <taxon>Desulfobacterales</taxon>
        <taxon>Desulfatibacillaceae</taxon>
        <taxon>Desulfatibacillum</taxon>
    </lineage>
</organism>
<dbReference type="HOGENOM" id="CLU_968823_0_0_7"/>
<evidence type="ECO:0000313" key="2">
    <source>
        <dbReference type="Proteomes" id="UP000000739"/>
    </source>
</evidence>
<dbReference type="EMBL" id="CP001322">
    <property type="protein sequence ID" value="ACL03672.1"/>
    <property type="molecule type" value="Genomic_DNA"/>
</dbReference>
<keyword evidence="2" id="KW-1185">Reference proteome</keyword>
<proteinExistence type="predicted"/>
<name>B8FEZ5_DESAL</name>
<accession>B8FEZ5</accession>
<dbReference type="Proteomes" id="UP000000739">
    <property type="component" value="Chromosome"/>
</dbReference>
<dbReference type="eggNOG" id="COG0204">
    <property type="taxonomic scope" value="Bacteria"/>
</dbReference>